<feature type="region of interest" description="Disordered" evidence="1">
    <location>
        <begin position="227"/>
        <end position="256"/>
    </location>
</feature>
<feature type="compositionally biased region" description="Polar residues" evidence="1">
    <location>
        <begin position="607"/>
        <end position="639"/>
    </location>
</feature>
<feature type="region of interest" description="Disordered" evidence="1">
    <location>
        <begin position="726"/>
        <end position="749"/>
    </location>
</feature>
<feature type="compositionally biased region" description="Polar residues" evidence="1">
    <location>
        <begin position="729"/>
        <end position="739"/>
    </location>
</feature>
<accession>A0A9W7XQ24</accession>
<gene>
    <name evidence="2" type="ORF">LPJ64_001373</name>
</gene>
<name>A0A9W7XQ24_9FUNG</name>
<sequence length="801" mass="86537">MYDYVRRQQELQPGMFLSRTFHWMEHGSRERQPSWTRMYSRNGSHDPLAFSSSSLFAGPRATPKPASTLGSVLQRSAASLSPHRALLTFRRHRQHSDAATRPPSGFSGTFVPRRRGFTAPSGLQPPVFATPALPNRSAHLNPNCEPSRALGTGKHEETFQPITESATELCPSMQAKSEETGTRKGAKAAIGSQVPVYAAADNDASIMPSSPLFCLRDDEQNADKANDLSSFADQPSSSSPQPFSSFSPPLSPSPRTICHRARSLMHRQLSPHGFANGVCQPGQRRLPRSPLANPLVLENDSESDLEKFVKEQPPQPTTNGAVHMTASKSNAAVPSVSVGTSDGKDEDEDEDEDTVKCLSCMQYKGHEWIVSCEHDHQLCFGCVQLRVRDILAAGPASTVSCPISKCAAIVASRHLRACLPPQRLQQLSASSKRADRAVQLVCRSLGLHGPSYSSKSTNRHSSVRMPGLANQNDDGFDAPLMPEDDINSRPVSRVVGGTAAEQVLSHSVANLAVADKQSRRSYLQRFAVSMPVLAETSGSGSASASASSNDTASDASTTPPLLSELTHVGHASVDSVVMAATVAADSTVSLSPESVGSRLRRVPKAQENLTLSNSKVDYSSGSQTADNEQDSPQASSAFYINTPPPVPPSLPLPFRASATWITPEQRYSGYTENMLLNATLFETIRRKPSPSNDEDSEYSFSEGLFSPPLPTAQRLPVPQMASVTAKVPSLSTNKSSIQTGAREDEENAHGVYIPTWRRPEAADPGRQMPLWAGAEYGSQSGVLCEAAELNFDLYETLHKRR</sequence>
<feature type="region of interest" description="Disordered" evidence="1">
    <location>
        <begin position="537"/>
        <end position="561"/>
    </location>
</feature>
<evidence type="ECO:0000313" key="3">
    <source>
        <dbReference type="Proteomes" id="UP001145021"/>
    </source>
</evidence>
<reference evidence="2" key="1">
    <citation type="submission" date="2022-07" db="EMBL/GenBank/DDBJ databases">
        <title>Phylogenomic reconstructions and comparative analyses of Kickxellomycotina fungi.</title>
        <authorList>
            <person name="Reynolds N.K."/>
            <person name="Stajich J.E."/>
            <person name="Barry K."/>
            <person name="Grigoriev I.V."/>
            <person name="Crous P."/>
            <person name="Smith M.E."/>
        </authorList>
    </citation>
    <scope>NUCLEOTIDE SEQUENCE</scope>
    <source>
        <strain evidence="2">NBRC 105413</strain>
    </source>
</reference>
<feature type="region of interest" description="Disordered" evidence="1">
    <location>
        <begin position="300"/>
        <end position="350"/>
    </location>
</feature>
<feature type="compositionally biased region" description="Polar residues" evidence="1">
    <location>
        <begin position="326"/>
        <end position="340"/>
    </location>
</feature>
<feature type="compositionally biased region" description="Low complexity" evidence="1">
    <location>
        <begin position="537"/>
        <end position="558"/>
    </location>
</feature>
<feature type="compositionally biased region" description="Low complexity" evidence="1">
    <location>
        <begin position="227"/>
        <end position="248"/>
    </location>
</feature>
<dbReference type="Proteomes" id="UP001145021">
    <property type="component" value="Unassembled WGS sequence"/>
</dbReference>
<evidence type="ECO:0000256" key="1">
    <source>
        <dbReference type="SAM" id="MobiDB-lite"/>
    </source>
</evidence>
<proteinExistence type="predicted"/>
<keyword evidence="3" id="KW-1185">Reference proteome</keyword>
<feature type="region of interest" description="Disordered" evidence="1">
    <location>
        <begin position="589"/>
        <end position="639"/>
    </location>
</feature>
<evidence type="ECO:0000313" key="2">
    <source>
        <dbReference type="EMBL" id="KAJ1647188.1"/>
    </source>
</evidence>
<comment type="caution">
    <text evidence="2">The sequence shown here is derived from an EMBL/GenBank/DDBJ whole genome shotgun (WGS) entry which is preliminary data.</text>
</comment>
<organism evidence="2 3">
    <name type="scientific">Coemansia asiatica</name>
    <dbReference type="NCBI Taxonomy" id="1052880"/>
    <lineage>
        <taxon>Eukaryota</taxon>
        <taxon>Fungi</taxon>
        <taxon>Fungi incertae sedis</taxon>
        <taxon>Zoopagomycota</taxon>
        <taxon>Kickxellomycotina</taxon>
        <taxon>Kickxellomycetes</taxon>
        <taxon>Kickxellales</taxon>
        <taxon>Kickxellaceae</taxon>
        <taxon>Coemansia</taxon>
    </lineage>
</organism>
<dbReference type="AlphaFoldDB" id="A0A9W7XQ24"/>
<dbReference type="EMBL" id="JANBOH010000036">
    <property type="protein sequence ID" value="KAJ1647188.1"/>
    <property type="molecule type" value="Genomic_DNA"/>
</dbReference>
<protein>
    <submittedName>
        <fullName evidence="2">Uncharacterized protein</fullName>
    </submittedName>
</protein>